<dbReference type="KEGG" id="temp:RBB75_13600"/>
<dbReference type="InterPro" id="IPR032874">
    <property type="entry name" value="DDE_dom"/>
</dbReference>
<dbReference type="GO" id="GO:0032196">
    <property type="term" value="P:transposition"/>
    <property type="evidence" value="ECO:0007669"/>
    <property type="project" value="UniProtKB-KW"/>
</dbReference>
<dbReference type="GO" id="GO:0015074">
    <property type="term" value="P:DNA integration"/>
    <property type="evidence" value="ECO:0007669"/>
    <property type="project" value="InterPro"/>
</dbReference>
<dbReference type="GO" id="GO:0006310">
    <property type="term" value="P:DNA recombination"/>
    <property type="evidence" value="ECO:0007669"/>
    <property type="project" value="UniProtKB-KW"/>
</dbReference>
<keyword evidence="3" id="KW-0233">DNA recombination</keyword>
<reference evidence="5" key="1">
    <citation type="submission" date="2023-08" db="EMBL/GenBank/DDBJ databases">
        <authorList>
            <person name="Messyasz A."/>
            <person name="Mannisto M.K."/>
            <person name="Kerkhof L.J."/>
            <person name="Haggblom M."/>
        </authorList>
    </citation>
    <scope>NUCLEOTIDE SEQUENCE</scope>
    <source>
        <strain evidence="5">M8UP23</strain>
    </source>
</reference>
<dbReference type="GO" id="GO:0003677">
    <property type="term" value="F:DNA binding"/>
    <property type="evidence" value="ECO:0007669"/>
    <property type="project" value="UniProtKB-KW"/>
</dbReference>
<keyword evidence="2" id="KW-0238">DNA-binding</keyword>
<accession>A0AAU7Z951</accession>
<evidence type="ECO:0000256" key="3">
    <source>
        <dbReference type="ARBA" id="ARBA00023172"/>
    </source>
</evidence>
<dbReference type="InterPro" id="IPR012337">
    <property type="entry name" value="RNaseH-like_sf"/>
</dbReference>
<name>A0AAU7Z951_9BACT</name>
<dbReference type="RefSeq" id="WP_434557135.1">
    <property type="nucleotide sequence ID" value="NZ_CP132932.1"/>
</dbReference>
<dbReference type="InterPro" id="IPR001584">
    <property type="entry name" value="Integrase_cat-core"/>
</dbReference>
<evidence type="ECO:0000313" key="5">
    <source>
        <dbReference type="EMBL" id="XCB25481.1"/>
    </source>
</evidence>
<dbReference type="EMBL" id="CP132932">
    <property type="protein sequence ID" value="XCB25481.1"/>
    <property type="molecule type" value="Genomic_DNA"/>
</dbReference>
<dbReference type="SUPFAM" id="SSF53098">
    <property type="entry name" value="Ribonuclease H-like"/>
    <property type="match status" value="1"/>
</dbReference>
<dbReference type="PROSITE" id="PS50994">
    <property type="entry name" value="INTEGRASE"/>
    <property type="match status" value="1"/>
</dbReference>
<evidence type="ECO:0000256" key="1">
    <source>
        <dbReference type="ARBA" id="ARBA00022578"/>
    </source>
</evidence>
<dbReference type="PANTHER" id="PTHR35528:SF3">
    <property type="entry name" value="BLL1675 PROTEIN"/>
    <property type="match status" value="1"/>
</dbReference>
<dbReference type="AlphaFoldDB" id="A0AAU7Z951"/>
<gene>
    <name evidence="5" type="ORF">RBB75_13600</name>
</gene>
<dbReference type="NCBIfam" id="NF033587">
    <property type="entry name" value="transpos_IS6"/>
    <property type="match status" value="1"/>
</dbReference>
<feature type="domain" description="Integrase catalytic" evidence="4">
    <location>
        <begin position="59"/>
        <end position="239"/>
    </location>
</feature>
<proteinExistence type="predicted"/>
<organism evidence="5">
    <name type="scientific">Tunturiibacter empetritectus</name>
    <dbReference type="NCBI Taxonomy" id="3069691"/>
    <lineage>
        <taxon>Bacteria</taxon>
        <taxon>Pseudomonadati</taxon>
        <taxon>Acidobacteriota</taxon>
        <taxon>Terriglobia</taxon>
        <taxon>Terriglobales</taxon>
        <taxon>Acidobacteriaceae</taxon>
        <taxon>Tunturiibacter</taxon>
    </lineage>
</organism>
<sequence length="239" mass="28233">MSGGVQQRSIFKRRRFPVEIILVCVRWYCKYGITYRDLAEMMQERGVEVDASTIFRWVQRYAPELEKRIRWYQGYRSSSWRVDETYVKVGGQWKYLFRAVDKHGRLIDFMLLDRRNTCAAHRFLGKALKKMRNWPPHSITTDKLGSYPKAIRRLQREGKLPQDTKHRTSKYLNNIIEADHGGLKRVIRPTCGFKTMRTASATIKGFEVTRMIRRRHCLLCKPKVAGEIQFINKLFNVAA</sequence>
<evidence type="ECO:0000256" key="2">
    <source>
        <dbReference type="ARBA" id="ARBA00023125"/>
    </source>
</evidence>
<dbReference type="Pfam" id="PF13610">
    <property type="entry name" value="DDE_Tnp_IS240"/>
    <property type="match status" value="1"/>
</dbReference>
<dbReference type="InterPro" id="IPR052183">
    <property type="entry name" value="IS_Transposase"/>
</dbReference>
<reference evidence="5" key="2">
    <citation type="journal article" date="2024" name="Environ. Microbiol.">
        <title>Genome analysis and description of Tunturibacter gen. nov. expands the diversity of Terriglobia in tundra soils.</title>
        <authorList>
            <person name="Messyasz A."/>
            <person name="Mannisto M.K."/>
            <person name="Kerkhof L.J."/>
            <person name="Haggblom M.M."/>
        </authorList>
    </citation>
    <scope>NUCLEOTIDE SEQUENCE</scope>
    <source>
        <strain evidence="5">M8UP23</strain>
    </source>
</reference>
<protein>
    <submittedName>
        <fullName evidence="5">IS6 family transposase</fullName>
    </submittedName>
</protein>
<dbReference type="PANTHER" id="PTHR35528">
    <property type="entry name" value="BLL1675 PROTEIN"/>
    <property type="match status" value="1"/>
</dbReference>
<keyword evidence="1" id="KW-0815">Transposition</keyword>
<dbReference type="InterPro" id="IPR047930">
    <property type="entry name" value="Transpos_IS6"/>
</dbReference>
<evidence type="ECO:0000259" key="4">
    <source>
        <dbReference type="PROSITE" id="PS50994"/>
    </source>
</evidence>